<dbReference type="EMBL" id="HG964446">
    <property type="protein sequence ID" value="CDO87174.1"/>
    <property type="molecule type" value="Genomic_DNA"/>
</dbReference>
<dbReference type="Proteomes" id="UP000193710">
    <property type="component" value="Unassembled WGS sequence"/>
</dbReference>
<reference evidence="2" key="1">
    <citation type="journal article" date="2014" name="Genome Announc.">
        <title>Draft Genome Sequence of Mycobacterium triplex DSM 44626.</title>
        <authorList>
            <person name="Sassi M."/>
            <person name="Croce O."/>
            <person name="Robert C."/>
            <person name="Raoult D."/>
            <person name="Drancourt M."/>
        </authorList>
    </citation>
    <scope>NUCLEOTIDE SEQUENCE [LARGE SCALE GENOMIC DNA]</scope>
    <source>
        <strain evidence="2">DSM 44626</strain>
    </source>
</reference>
<dbReference type="InterPro" id="IPR037401">
    <property type="entry name" value="SnoaL-like"/>
</dbReference>
<reference evidence="2" key="2">
    <citation type="submission" date="2014-04" db="EMBL/GenBank/DDBJ databases">
        <authorList>
            <person name="Urmite Genomes U."/>
        </authorList>
    </citation>
    <scope>NUCLEOTIDE SEQUENCE</scope>
    <source>
        <strain evidence="2">DSM 44626</strain>
    </source>
</reference>
<dbReference type="RefSeq" id="WP_051641159.1">
    <property type="nucleotide sequence ID" value="NZ_HG964446.1"/>
</dbReference>
<dbReference type="HOGENOM" id="CLU_106738_8_2_11"/>
<dbReference type="STRING" id="47839.BN973_01525"/>
<dbReference type="Gene3D" id="3.10.450.50">
    <property type="match status" value="1"/>
</dbReference>
<dbReference type="Pfam" id="PF13577">
    <property type="entry name" value="SnoaL_4"/>
    <property type="match status" value="1"/>
</dbReference>
<feature type="domain" description="SnoaL-like" evidence="1">
    <location>
        <begin position="4"/>
        <end position="123"/>
    </location>
</feature>
<dbReference type="eggNOG" id="COG3631">
    <property type="taxonomic scope" value="Bacteria"/>
</dbReference>
<proteinExistence type="predicted"/>
<dbReference type="EMBL" id="LQPY01000025">
    <property type="protein sequence ID" value="ORX02609.1"/>
    <property type="molecule type" value="Genomic_DNA"/>
</dbReference>
<dbReference type="SUPFAM" id="SSF54427">
    <property type="entry name" value="NTF2-like"/>
    <property type="match status" value="1"/>
</dbReference>
<sequence>MSVAEDRIAIRDLTARYSRAVDDRDLDAFADTFVPEGTMELVGLPQLSGRQELMAAAEGLGYGTVHMTLDAVVDVTGDRATQVATLLLAKRQQDKSTWELVTTGRYTDEFIRTAAGWRFRHRRVDLDLDIDAVYITLTGSPAPRPPAD</sequence>
<evidence type="ECO:0000259" key="1">
    <source>
        <dbReference type="Pfam" id="PF13577"/>
    </source>
</evidence>
<dbReference type="CDD" id="cd00531">
    <property type="entry name" value="NTF2_like"/>
    <property type="match status" value="1"/>
</dbReference>
<protein>
    <recommendedName>
        <fullName evidence="1">SnoaL-like domain-containing protein</fullName>
    </recommendedName>
</protein>
<dbReference type="AlphaFoldDB" id="A0A024JUC6"/>
<evidence type="ECO:0000313" key="4">
    <source>
        <dbReference type="Proteomes" id="UP000193710"/>
    </source>
</evidence>
<organism evidence="2">
    <name type="scientific">Mycobacterium triplex</name>
    <dbReference type="NCBI Taxonomy" id="47839"/>
    <lineage>
        <taxon>Bacteria</taxon>
        <taxon>Bacillati</taxon>
        <taxon>Actinomycetota</taxon>
        <taxon>Actinomycetes</taxon>
        <taxon>Mycobacteriales</taxon>
        <taxon>Mycobacteriaceae</taxon>
        <taxon>Mycobacterium</taxon>
        <taxon>Mycobacterium simiae complex</taxon>
    </lineage>
</organism>
<dbReference type="InterPro" id="IPR032710">
    <property type="entry name" value="NTF2-like_dom_sf"/>
</dbReference>
<reference evidence="3 4" key="3">
    <citation type="submission" date="2016-01" db="EMBL/GenBank/DDBJ databases">
        <title>The new phylogeny of the genus Mycobacterium.</title>
        <authorList>
            <person name="Tarcisio F."/>
            <person name="Conor M."/>
            <person name="Antonella G."/>
            <person name="Elisabetta G."/>
            <person name="Giulia F.S."/>
            <person name="Sara T."/>
            <person name="Anna F."/>
            <person name="Clotilde B."/>
            <person name="Roberto B."/>
            <person name="Veronica D.S."/>
            <person name="Fabio R."/>
            <person name="Monica P."/>
            <person name="Olivier J."/>
            <person name="Enrico T."/>
            <person name="Nicola S."/>
        </authorList>
    </citation>
    <scope>NUCLEOTIDE SEQUENCE [LARGE SCALE GENOMIC DNA]</scope>
    <source>
        <strain evidence="3 4">DSM 44626</strain>
    </source>
</reference>
<evidence type="ECO:0000313" key="2">
    <source>
        <dbReference type="EMBL" id="CDO87174.1"/>
    </source>
</evidence>
<evidence type="ECO:0000313" key="3">
    <source>
        <dbReference type="EMBL" id="ORX02609.1"/>
    </source>
</evidence>
<gene>
    <name evidence="3" type="ORF">AWC29_19435</name>
    <name evidence="2" type="ORF">BN973_01525</name>
</gene>
<name>A0A024JUC6_9MYCO</name>
<dbReference type="Proteomes" id="UP000028880">
    <property type="component" value="Unassembled WGS sequence"/>
</dbReference>
<accession>A0A024JUC6</accession>
<keyword evidence="4" id="KW-1185">Reference proteome</keyword>